<dbReference type="OrthoDB" id="20035at2759"/>
<dbReference type="SUPFAM" id="SSF57903">
    <property type="entry name" value="FYVE/PHD zinc finger"/>
    <property type="match status" value="1"/>
</dbReference>
<keyword evidence="3" id="KW-0862">Zinc</keyword>
<name>A0A024TWG5_9STRA</name>
<evidence type="ECO:0000256" key="3">
    <source>
        <dbReference type="ARBA" id="ARBA00022833"/>
    </source>
</evidence>
<feature type="domain" description="FYVE-type" evidence="5">
    <location>
        <begin position="2"/>
        <end position="56"/>
    </location>
</feature>
<reference evidence="6" key="1">
    <citation type="submission" date="2013-12" db="EMBL/GenBank/DDBJ databases">
        <title>The Genome Sequence of Aphanomyces invadans NJM9701.</title>
        <authorList>
            <consortium name="The Broad Institute Genomics Platform"/>
            <person name="Russ C."/>
            <person name="Tyler B."/>
            <person name="van West P."/>
            <person name="Dieguez-Uribeondo J."/>
            <person name="Young S.K."/>
            <person name="Zeng Q."/>
            <person name="Gargeya S."/>
            <person name="Fitzgerald M."/>
            <person name="Abouelleil A."/>
            <person name="Alvarado L."/>
            <person name="Chapman S.B."/>
            <person name="Gainer-Dewar J."/>
            <person name="Goldberg J."/>
            <person name="Griggs A."/>
            <person name="Gujja S."/>
            <person name="Hansen M."/>
            <person name="Howarth C."/>
            <person name="Imamovic A."/>
            <person name="Ireland A."/>
            <person name="Larimer J."/>
            <person name="McCowan C."/>
            <person name="Murphy C."/>
            <person name="Pearson M."/>
            <person name="Poon T.W."/>
            <person name="Priest M."/>
            <person name="Roberts A."/>
            <person name="Saif S."/>
            <person name="Shea T."/>
            <person name="Sykes S."/>
            <person name="Wortman J."/>
            <person name="Nusbaum C."/>
            <person name="Birren B."/>
        </authorList>
    </citation>
    <scope>NUCLEOTIDE SEQUENCE [LARGE SCALE GENOMIC DNA]</scope>
    <source>
        <strain evidence="6">NJM9701</strain>
    </source>
</reference>
<organism evidence="6">
    <name type="scientific">Aphanomyces invadans</name>
    <dbReference type="NCBI Taxonomy" id="157072"/>
    <lineage>
        <taxon>Eukaryota</taxon>
        <taxon>Sar</taxon>
        <taxon>Stramenopiles</taxon>
        <taxon>Oomycota</taxon>
        <taxon>Saprolegniomycetes</taxon>
        <taxon>Saprolegniales</taxon>
        <taxon>Verrucalvaceae</taxon>
        <taxon>Aphanomyces</taxon>
    </lineage>
</organism>
<proteinExistence type="predicted"/>
<accession>A0A024TWG5</accession>
<dbReference type="InterPro" id="IPR013083">
    <property type="entry name" value="Znf_RING/FYVE/PHD"/>
</dbReference>
<sequence>MASKTSHCNLCTKRFTLLRRRHLCSTCCQDFCKTCTYTSLRRNSSRLCTPCVMRMHPPPSSQAYEIIFHSTRTLESSRQNVMTLGPDNHRPAFLSHPFLSAIHNSTESTKSRASSSGTSVTAIMDDEEPTNRSHTLVAMPEHQVVEHPHVHPPHRARPRRSISVRPSRLLLTPRQRVDVRARAAAAVA</sequence>
<dbReference type="InterPro" id="IPR017455">
    <property type="entry name" value="Znf_FYVE-rel"/>
</dbReference>
<dbReference type="GO" id="GO:0008270">
    <property type="term" value="F:zinc ion binding"/>
    <property type="evidence" value="ECO:0007669"/>
    <property type="project" value="UniProtKB-KW"/>
</dbReference>
<dbReference type="RefSeq" id="XP_008873512.1">
    <property type="nucleotide sequence ID" value="XM_008875290.1"/>
</dbReference>
<dbReference type="EMBL" id="KI913971">
    <property type="protein sequence ID" value="ETV97951.1"/>
    <property type="molecule type" value="Genomic_DNA"/>
</dbReference>
<protein>
    <recommendedName>
        <fullName evidence="5">FYVE-type domain-containing protein</fullName>
    </recommendedName>
</protein>
<dbReference type="AlphaFoldDB" id="A0A024TWG5"/>
<keyword evidence="2 4" id="KW-0863">Zinc-finger</keyword>
<gene>
    <name evidence="6" type="ORF">H310_09265</name>
</gene>
<dbReference type="GeneID" id="20086315"/>
<dbReference type="VEuPathDB" id="FungiDB:H310_09265"/>
<evidence type="ECO:0000256" key="2">
    <source>
        <dbReference type="ARBA" id="ARBA00022771"/>
    </source>
</evidence>
<evidence type="ECO:0000256" key="4">
    <source>
        <dbReference type="PROSITE-ProRule" id="PRU00091"/>
    </source>
</evidence>
<dbReference type="PROSITE" id="PS50178">
    <property type="entry name" value="ZF_FYVE"/>
    <property type="match status" value="1"/>
</dbReference>
<dbReference type="Gene3D" id="3.30.40.10">
    <property type="entry name" value="Zinc/RING finger domain, C3HC4 (zinc finger)"/>
    <property type="match status" value="1"/>
</dbReference>
<evidence type="ECO:0000259" key="5">
    <source>
        <dbReference type="PROSITE" id="PS50178"/>
    </source>
</evidence>
<dbReference type="InterPro" id="IPR011011">
    <property type="entry name" value="Znf_FYVE_PHD"/>
</dbReference>
<keyword evidence="1" id="KW-0479">Metal-binding</keyword>
<evidence type="ECO:0000256" key="1">
    <source>
        <dbReference type="ARBA" id="ARBA00022723"/>
    </source>
</evidence>
<evidence type="ECO:0000313" key="6">
    <source>
        <dbReference type="EMBL" id="ETV97951.1"/>
    </source>
</evidence>